<dbReference type="InterPro" id="IPR002347">
    <property type="entry name" value="SDR_fam"/>
</dbReference>
<dbReference type="FunFam" id="3.40.50.720:FF:000084">
    <property type="entry name" value="Short-chain dehydrogenase reductase"/>
    <property type="match status" value="1"/>
</dbReference>
<dbReference type="PRINTS" id="PR00080">
    <property type="entry name" value="SDRFAMILY"/>
</dbReference>
<keyword evidence="2" id="KW-0560">Oxidoreductase</keyword>
<evidence type="ECO:0000256" key="1">
    <source>
        <dbReference type="ARBA" id="ARBA00006484"/>
    </source>
</evidence>
<dbReference type="AlphaFoldDB" id="A0A1G7QDT5"/>
<dbReference type="GO" id="GO:0008206">
    <property type="term" value="P:bile acid metabolic process"/>
    <property type="evidence" value="ECO:0007669"/>
    <property type="project" value="UniProtKB-ARBA"/>
</dbReference>
<gene>
    <name evidence="3" type="ORF">SAMN05421791_10260</name>
</gene>
<proteinExistence type="inferred from homology"/>
<evidence type="ECO:0000256" key="2">
    <source>
        <dbReference type="ARBA" id="ARBA00023002"/>
    </source>
</evidence>
<dbReference type="PRINTS" id="PR00081">
    <property type="entry name" value="GDHRDH"/>
</dbReference>
<name>A0A1G7QDT5_9LACT</name>
<dbReference type="Proteomes" id="UP000199708">
    <property type="component" value="Unassembled WGS sequence"/>
</dbReference>
<dbReference type="InterPro" id="IPR036291">
    <property type="entry name" value="NAD(P)-bd_dom_sf"/>
</dbReference>
<dbReference type="NCBIfam" id="NF005559">
    <property type="entry name" value="PRK07231.1"/>
    <property type="match status" value="1"/>
</dbReference>
<dbReference type="STRING" id="120956.SAMN05421791_10260"/>
<dbReference type="OrthoDB" id="9805904at2"/>
<dbReference type="Gene3D" id="3.40.50.720">
    <property type="entry name" value="NAD(P)-binding Rossmann-like Domain"/>
    <property type="match status" value="1"/>
</dbReference>
<comment type="similarity">
    <text evidence="1">Belongs to the short-chain dehydrogenases/reductases (SDR) family.</text>
</comment>
<keyword evidence="4" id="KW-1185">Reference proteome</keyword>
<dbReference type="GO" id="GO:0016616">
    <property type="term" value="F:oxidoreductase activity, acting on the CH-OH group of donors, NAD or NADP as acceptor"/>
    <property type="evidence" value="ECO:0007669"/>
    <property type="project" value="TreeGrafter"/>
</dbReference>
<protein>
    <submittedName>
        <fullName evidence="3">3alpha(Or 20beta)-hydroxysteroid dehydrogenase</fullName>
    </submittedName>
</protein>
<dbReference type="Pfam" id="PF13561">
    <property type="entry name" value="adh_short_C2"/>
    <property type="match status" value="1"/>
</dbReference>
<dbReference type="EMBL" id="FNCK01000002">
    <property type="protein sequence ID" value="SDF96707.1"/>
    <property type="molecule type" value="Genomic_DNA"/>
</dbReference>
<reference evidence="3 4" key="1">
    <citation type="submission" date="2016-10" db="EMBL/GenBank/DDBJ databases">
        <authorList>
            <person name="de Groot N.N."/>
        </authorList>
    </citation>
    <scope>NUCLEOTIDE SEQUENCE [LARGE SCALE GENOMIC DNA]</scope>
    <source>
        <strain evidence="3 4">ATCC BAA-466</strain>
    </source>
</reference>
<organism evidence="3 4">
    <name type="scientific">Facklamia miroungae</name>
    <dbReference type="NCBI Taxonomy" id="120956"/>
    <lineage>
        <taxon>Bacteria</taxon>
        <taxon>Bacillati</taxon>
        <taxon>Bacillota</taxon>
        <taxon>Bacilli</taxon>
        <taxon>Lactobacillales</taxon>
        <taxon>Aerococcaceae</taxon>
        <taxon>Facklamia</taxon>
    </lineage>
</organism>
<accession>A0A1G7QDT5</accession>
<dbReference type="PANTHER" id="PTHR42760">
    <property type="entry name" value="SHORT-CHAIN DEHYDROGENASES/REDUCTASES FAMILY MEMBER"/>
    <property type="match status" value="1"/>
</dbReference>
<dbReference type="SUPFAM" id="SSF51735">
    <property type="entry name" value="NAD(P)-binding Rossmann-fold domains"/>
    <property type="match status" value="1"/>
</dbReference>
<evidence type="ECO:0000313" key="4">
    <source>
        <dbReference type="Proteomes" id="UP000199708"/>
    </source>
</evidence>
<sequence>MERLKDKVIIITGGAQGMGKVHAEVALTEGAMVVITDINEEKGNEVAKELGQNILFIKQDVTKEEDWKKVIDATMDKWGKIDALVNNAGITYNMKIEDISLDDYMKIVNINQVSVFLGIKAVTPIMKEQKQGSIINISSMNGLIGGAIGYTDTKFAIRGMTKAAARELSPYNITVNSVHPGVVHTPMLEQPGVKEAVDKFKETIPMRRVAQPEEVSNMIVFLASDEARYSTGSEFVIDGGVTASL</sequence>
<dbReference type="RefSeq" id="WP_090289155.1">
    <property type="nucleotide sequence ID" value="NZ_FNCK01000002.1"/>
</dbReference>
<dbReference type="PANTHER" id="PTHR42760:SF133">
    <property type="entry name" value="3-OXOACYL-[ACYL-CARRIER-PROTEIN] REDUCTASE"/>
    <property type="match status" value="1"/>
</dbReference>
<evidence type="ECO:0000313" key="3">
    <source>
        <dbReference type="EMBL" id="SDF96707.1"/>
    </source>
</evidence>